<feature type="domain" description="B12-binding" evidence="8">
    <location>
        <begin position="7"/>
        <end position="143"/>
    </location>
</feature>
<dbReference type="GO" id="GO:0046872">
    <property type="term" value="F:metal ion binding"/>
    <property type="evidence" value="ECO:0007669"/>
    <property type="project" value="UniProtKB-KW"/>
</dbReference>
<keyword evidence="11" id="KW-1185">Reference proteome</keyword>
<dbReference type="HOGENOM" id="CLU_021572_4_4_11"/>
<dbReference type="PATRIC" id="fig|1283301.3.peg.1463"/>
<evidence type="ECO:0000313" key="11">
    <source>
        <dbReference type="Proteomes" id="UP000015001"/>
    </source>
</evidence>
<reference evidence="10 11" key="1">
    <citation type="submission" date="2013-02" db="EMBL/GenBank/DDBJ databases">
        <title>Draft Genome Sequence of Streptomyces afghaniensis, Which Produces Compounds of the Julimycin B-Complex.</title>
        <authorList>
            <person name="Gruening B.A."/>
            <person name="Praeg A."/>
            <person name="Erxleben A."/>
            <person name="Guenther S."/>
            <person name="Fiedler H.-P."/>
            <person name="Goodfellow M."/>
            <person name="Mueller M."/>
        </authorList>
    </citation>
    <scope>NUCLEOTIDE SEQUENCE [LARGE SCALE GENOMIC DNA]</scope>
    <source>
        <strain evidence="10 11">772</strain>
    </source>
</reference>
<dbReference type="RefSeq" id="WP_020270483.1">
    <property type="nucleotide sequence ID" value="NZ_KE354061.1"/>
</dbReference>
<dbReference type="SFLD" id="SFLDG01082">
    <property type="entry name" value="B12-binding_domain_containing"/>
    <property type="match status" value="1"/>
</dbReference>
<dbReference type="PANTHER" id="PTHR43409:SF7">
    <property type="entry name" value="BLL1977 PROTEIN"/>
    <property type="match status" value="1"/>
</dbReference>
<dbReference type="InterPro" id="IPR023404">
    <property type="entry name" value="rSAM_horseshoe"/>
</dbReference>
<evidence type="ECO:0000259" key="9">
    <source>
        <dbReference type="PROSITE" id="PS51918"/>
    </source>
</evidence>
<dbReference type="GO" id="GO:0031419">
    <property type="term" value="F:cobalamin binding"/>
    <property type="evidence" value="ECO:0007669"/>
    <property type="project" value="InterPro"/>
</dbReference>
<dbReference type="Pfam" id="PF04055">
    <property type="entry name" value="Radical_SAM"/>
    <property type="match status" value="1"/>
</dbReference>
<protein>
    <submittedName>
        <fullName evidence="10">Putative methyltransferase</fullName>
    </submittedName>
</protein>
<sequence>MDGEGVRQALLVAPSYDHAEYLGAESLGIRSVAATLLDEGARVTVVDECPAEPPAEVLRMAGQSSLIGIGALFTRQIPDALALARTFRSVSPDAHITIGGQGSYSLWPRMLEECEALNSACLNEAEETVSELWRHVIAGESPASVRGMYLRLGGELLFTGPRAPTEDLDALPLPFRGGREIAYADSHVTLCTSRGCAAHCSFCQSGNYANRHPGAPRWRYRSAEHVVDEIEHLQQAYGARMFSIVDDDFLGGDGRGIQRAQDFARLVRTRGLDIRFAIECRISELEAALLTTLRDVGLRHVLIGVEAANDADLRLYAKRTTPQQAAEAIALLRKSDIEYSVGFIMFQPLSDLGGIRTNLDFLLANNVGSYRRVVNRLEVYPGSPLIGYFRRKQVHFREESYRMYYDFQDPRVALLYEAFVKLLKPFEELESTAARAIFRLRAEEGPAELHALRRLTEVTENITRALLATAYRCLQVAESGGVPADDKRIVAYAAGRVDELRNVLSP</sequence>
<keyword evidence="7" id="KW-0411">Iron-sulfur</keyword>
<dbReference type="InterPro" id="IPR058240">
    <property type="entry name" value="rSAM_sf"/>
</dbReference>
<dbReference type="PANTHER" id="PTHR43409">
    <property type="entry name" value="ANAEROBIC MAGNESIUM-PROTOPORPHYRIN IX MONOMETHYL ESTER CYCLASE-RELATED"/>
    <property type="match status" value="1"/>
</dbReference>
<dbReference type="InterPro" id="IPR006158">
    <property type="entry name" value="Cobalamin-bd"/>
</dbReference>
<proteinExistence type="predicted"/>
<dbReference type="InterPro" id="IPR051198">
    <property type="entry name" value="BchE-like"/>
</dbReference>
<dbReference type="OrthoDB" id="5298546at2"/>
<evidence type="ECO:0000256" key="3">
    <source>
        <dbReference type="ARBA" id="ARBA00022679"/>
    </source>
</evidence>
<dbReference type="Gene3D" id="3.80.30.20">
    <property type="entry name" value="tm_1862 like domain"/>
    <property type="match status" value="1"/>
</dbReference>
<dbReference type="Gene3D" id="3.40.50.280">
    <property type="entry name" value="Cobalamin-binding domain"/>
    <property type="match status" value="1"/>
</dbReference>
<dbReference type="SMART" id="SM00729">
    <property type="entry name" value="Elp3"/>
    <property type="match status" value="1"/>
</dbReference>
<feature type="domain" description="Radical SAM core" evidence="9">
    <location>
        <begin position="176"/>
        <end position="417"/>
    </location>
</feature>
<keyword evidence="5" id="KW-0479">Metal-binding</keyword>
<dbReference type="Pfam" id="PF02310">
    <property type="entry name" value="B12-binding"/>
    <property type="match status" value="1"/>
</dbReference>
<accession>S4MZ91</accession>
<name>S4MZ91_9ACTN</name>
<comment type="caution">
    <text evidence="10">The sequence shown here is derived from an EMBL/GenBank/DDBJ whole genome shotgun (WGS) entry which is preliminary data.</text>
</comment>
<dbReference type="AlphaFoldDB" id="S4MZ91"/>
<evidence type="ECO:0000256" key="2">
    <source>
        <dbReference type="ARBA" id="ARBA00022603"/>
    </source>
</evidence>
<evidence type="ECO:0000256" key="6">
    <source>
        <dbReference type="ARBA" id="ARBA00023004"/>
    </source>
</evidence>
<evidence type="ECO:0000256" key="4">
    <source>
        <dbReference type="ARBA" id="ARBA00022691"/>
    </source>
</evidence>
<dbReference type="EMBL" id="AOPY01001318">
    <property type="protein sequence ID" value="EPJ41460.1"/>
    <property type="molecule type" value="Genomic_DNA"/>
</dbReference>
<comment type="cofactor">
    <cofactor evidence="1">
        <name>[4Fe-4S] cluster</name>
        <dbReference type="ChEBI" id="CHEBI:49883"/>
    </cofactor>
</comment>
<keyword evidence="4" id="KW-0949">S-adenosyl-L-methionine</keyword>
<evidence type="ECO:0000256" key="7">
    <source>
        <dbReference type="ARBA" id="ARBA00023014"/>
    </source>
</evidence>
<dbReference type="PROSITE" id="PS51918">
    <property type="entry name" value="RADICAL_SAM"/>
    <property type="match status" value="1"/>
</dbReference>
<keyword evidence="6" id="KW-0408">Iron</keyword>
<dbReference type="SFLD" id="SFLDS00029">
    <property type="entry name" value="Radical_SAM"/>
    <property type="match status" value="1"/>
</dbReference>
<organism evidence="10 11">
    <name type="scientific">Streptomyces afghaniensis 772</name>
    <dbReference type="NCBI Taxonomy" id="1283301"/>
    <lineage>
        <taxon>Bacteria</taxon>
        <taxon>Bacillati</taxon>
        <taxon>Actinomycetota</taxon>
        <taxon>Actinomycetes</taxon>
        <taxon>Kitasatosporales</taxon>
        <taxon>Streptomycetaceae</taxon>
        <taxon>Streptomyces</taxon>
    </lineage>
</organism>
<dbReference type="GO" id="GO:0051539">
    <property type="term" value="F:4 iron, 4 sulfur cluster binding"/>
    <property type="evidence" value="ECO:0007669"/>
    <property type="project" value="UniProtKB-KW"/>
</dbReference>
<dbReference type="SFLD" id="SFLDG01123">
    <property type="entry name" value="methyltransferase_(Class_B)"/>
    <property type="match status" value="1"/>
</dbReference>
<dbReference type="CDD" id="cd01335">
    <property type="entry name" value="Radical_SAM"/>
    <property type="match status" value="1"/>
</dbReference>
<keyword evidence="2 10" id="KW-0489">Methyltransferase</keyword>
<evidence type="ECO:0000256" key="5">
    <source>
        <dbReference type="ARBA" id="ARBA00022723"/>
    </source>
</evidence>
<dbReference type="GO" id="GO:0008168">
    <property type="term" value="F:methyltransferase activity"/>
    <property type="evidence" value="ECO:0007669"/>
    <property type="project" value="UniProtKB-KW"/>
</dbReference>
<dbReference type="Proteomes" id="UP000015001">
    <property type="component" value="Unassembled WGS sequence"/>
</dbReference>
<evidence type="ECO:0000313" key="10">
    <source>
        <dbReference type="EMBL" id="EPJ41460.1"/>
    </source>
</evidence>
<dbReference type="InterPro" id="IPR007197">
    <property type="entry name" value="rSAM"/>
</dbReference>
<evidence type="ECO:0000259" key="8">
    <source>
        <dbReference type="PROSITE" id="PS51332"/>
    </source>
</evidence>
<keyword evidence="3 10" id="KW-0808">Transferase</keyword>
<dbReference type="PROSITE" id="PS51332">
    <property type="entry name" value="B12_BINDING"/>
    <property type="match status" value="1"/>
</dbReference>
<dbReference type="GO" id="GO:0032259">
    <property type="term" value="P:methylation"/>
    <property type="evidence" value="ECO:0007669"/>
    <property type="project" value="UniProtKB-KW"/>
</dbReference>
<dbReference type="SUPFAM" id="SSF102114">
    <property type="entry name" value="Radical SAM enzymes"/>
    <property type="match status" value="1"/>
</dbReference>
<evidence type="ECO:0000256" key="1">
    <source>
        <dbReference type="ARBA" id="ARBA00001966"/>
    </source>
</evidence>
<dbReference type="InterPro" id="IPR006638">
    <property type="entry name" value="Elp3/MiaA/NifB-like_rSAM"/>
</dbReference>
<dbReference type="GO" id="GO:0005829">
    <property type="term" value="C:cytosol"/>
    <property type="evidence" value="ECO:0007669"/>
    <property type="project" value="TreeGrafter"/>
</dbReference>
<gene>
    <name evidence="10" type="ORF">STAFG_1485</name>
</gene>
<dbReference type="InterPro" id="IPR034466">
    <property type="entry name" value="Methyltransferase_Class_B"/>
</dbReference>